<dbReference type="Gene3D" id="3.90.25.10">
    <property type="entry name" value="UDP-galactose 4-epimerase, domain 1"/>
    <property type="match status" value="1"/>
</dbReference>
<dbReference type="InterPro" id="IPR036291">
    <property type="entry name" value="NAD(P)-bd_dom_sf"/>
</dbReference>
<dbReference type="SUPFAM" id="SSF51735">
    <property type="entry name" value="NAD(P)-binding Rossmann-fold domains"/>
    <property type="match status" value="1"/>
</dbReference>
<dbReference type="PRINTS" id="PR01713">
    <property type="entry name" value="NUCEPIMERASE"/>
</dbReference>
<evidence type="ECO:0000259" key="2">
    <source>
        <dbReference type="Pfam" id="PF01370"/>
    </source>
</evidence>
<dbReference type="PANTHER" id="PTHR43000">
    <property type="entry name" value="DTDP-D-GLUCOSE 4,6-DEHYDRATASE-RELATED"/>
    <property type="match status" value="1"/>
</dbReference>
<dbReference type="CDD" id="cd05256">
    <property type="entry name" value="UDP_AE_SDR_e"/>
    <property type="match status" value="1"/>
</dbReference>
<dbReference type="AlphaFoldDB" id="A0A0S7WI27"/>
<gene>
    <name evidence="3" type="ORF">AMJ40_04785</name>
</gene>
<sequence length="314" mass="34856">MSRFLITGGAGFIGSNLVQRLLREGNKVRVIDNFSTGNWENMRDLYCADNALEIVIDDIRDLAAVRKAMSKIDYAVHLAALSSVARSLEDPSTYNSVNIDGTLNVLMACREERVKKLVYISSSAVYGDNPELPKVESMNPEPSSPYAVSKLTGEYYCKIFHSLYRLDTLILRPFNVFGPRQNPSSEYAAVIPRFVVALLKGRPLTIFGDGEQSRDFVYVENVVDAVVSACQSRKSGGEVINIACGHRTTVNTLVRILSEFIDNHTEPIHVAALPGDVRHSLADISKAKSLLGYEPKVHLREGLEKTIGWYLQKC</sequence>
<proteinExistence type="inferred from homology"/>
<accession>A0A0S7WI27</accession>
<name>A0A0S7WI27_UNCT6</name>
<dbReference type="Pfam" id="PF01370">
    <property type="entry name" value="Epimerase"/>
    <property type="match status" value="1"/>
</dbReference>
<dbReference type="Proteomes" id="UP000051124">
    <property type="component" value="Unassembled WGS sequence"/>
</dbReference>
<dbReference type="InterPro" id="IPR001509">
    <property type="entry name" value="Epimerase_deHydtase"/>
</dbReference>
<comment type="caution">
    <text evidence="3">The sequence shown here is derived from an EMBL/GenBank/DDBJ whole genome shotgun (WGS) entry which is preliminary data.</text>
</comment>
<evidence type="ECO:0000313" key="4">
    <source>
        <dbReference type="Proteomes" id="UP000051124"/>
    </source>
</evidence>
<reference evidence="3 4" key="1">
    <citation type="journal article" date="2015" name="Microbiome">
        <title>Genomic resolution of linkages in carbon, nitrogen, and sulfur cycling among widespread estuary sediment bacteria.</title>
        <authorList>
            <person name="Baker B.J."/>
            <person name="Lazar C.S."/>
            <person name="Teske A.P."/>
            <person name="Dick G.J."/>
        </authorList>
    </citation>
    <scope>NUCLEOTIDE SEQUENCE [LARGE SCALE GENOMIC DNA]</scope>
    <source>
        <strain evidence="3">DG_26</strain>
    </source>
</reference>
<comment type="similarity">
    <text evidence="1">Belongs to the NAD(P)-dependent epimerase/dehydratase family.</text>
</comment>
<dbReference type="PATRIC" id="fig|1703771.3.peg.1650"/>
<evidence type="ECO:0000313" key="3">
    <source>
        <dbReference type="EMBL" id="KPJ49777.1"/>
    </source>
</evidence>
<protein>
    <recommendedName>
        <fullName evidence="2">NAD-dependent epimerase/dehydratase domain-containing protein</fullName>
    </recommendedName>
</protein>
<organism evidence="3 4">
    <name type="scientific">candidate division TA06 bacterium DG_26</name>
    <dbReference type="NCBI Taxonomy" id="1703771"/>
    <lineage>
        <taxon>Bacteria</taxon>
        <taxon>Bacteria division TA06</taxon>
    </lineage>
</organism>
<evidence type="ECO:0000256" key="1">
    <source>
        <dbReference type="ARBA" id="ARBA00007637"/>
    </source>
</evidence>
<dbReference type="Gene3D" id="3.40.50.720">
    <property type="entry name" value="NAD(P)-binding Rossmann-like Domain"/>
    <property type="match status" value="1"/>
</dbReference>
<feature type="domain" description="NAD-dependent epimerase/dehydratase" evidence="2">
    <location>
        <begin position="5"/>
        <end position="243"/>
    </location>
</feature>
<dbReference type="EMBL" id="LIZT01000043">
    <property type="protein sequence ID" value="KPJ49777.1"/>
    <property type="molecule type" value="Genomic_DNA"/>
</dbReference>